<dbReference type="SUPFAM" id="SSF52833">
    <property type="entry name" value="Thioredoxin-like"/>
    <property type="match status" value="1"/>
</dbReference>
<sequence>MSVYANKVMQPVNGFTADLIRAVPTFEKLRLSWTHNHLKSEGMEKFIEEFLPKIRENNPRVQYLLHRTYTDCDPFVVGEYTWMRHRKKRVTWRNEFQILSMVEEIMAHTGDYREGKRRRVQNRLPRGQELWDTETMGHDVFEIRSKWKADAEDLACFRSKDHPHYIYRKYPK</sequence>
<proteinExistence type="predicted"/>
<accession>A0AAF3EMB9</accession>
<dbReference type="AlphaFoldDB" id="A0AAF3EMB9"/>
<dbReference type="Gene3D" id="3.40.30.10">
    <property type="entry name" value="Glutaredoxin"/>
    <property type="match status" value="1"/>
</dbReference>
<dbReference type="Proteomes" id="UP000887575">
    <property type="component" value="Unassembled WGS sequence"/>
</dbReference>
<dbReference type="InterPro" id="IPR036249">
    <property type="entry name" value="Thioredoxin-like_sf"/>
</dbReference>
<evidence type="ECO:0000313" key="2">
    <source>
        <dbReference type="WBParaSite" id="MBELARI_LOCUS15075"/>
    </source>
</evidence>
<protein>
    <submittedName>
        <fullName evidence="2">Ribosomal protein/NADH dehydrogenase domain-containing protein</fullName>
    </submittedName>
</protein>
<organism evidence="1 2">
    <name type="scientific">Mesorhabditis belari</name>
    <dbReference type="NCBI Taxonomy" id="2138241"/>
    <lineage>
        <taxon>Eukaryota</taxon>
        <taxon>Metazoa</taxon>
        <taxon>Ecdysozoa</taxon>
        <taxon>Nematoda</taxon>
        <taxon>Chromadorea</taxon>
        <taxon>Rhabditida</taxon>
        <taxon>Rhabditina</taxon>
        <taxon>Rhabditomorpha</taxon>
        <taxon>Rhabditoidea</taxon>
        <taxon>Rhabditidae</taxon>
        <taxon>Mesorhabditinae</taxon>
        <taxon>Mesorhabditis</taxon>
    </lineage>
</organism>
<reference evidence="2" key="1">
    <citation type="submission" date="2024-02" db="UniProtKB">
        <authorList>
            <consortium name="WormBaseParasite"/>
        </authorList>
    </citation>
    <scope>IDENTIFICATION</scope>
</reference>
<evidence type="ECO:0000313" key="1">
    <source>
        <dbReference type="Proteomes" id="UP000887575"/>
    </source>
</evidence>
<dbReference type="WBParaSite" id="MBELARI_LOCUS15075">
    <property type="protein sequence ID" value="MBELARI_LOCUS15075"/>
    <property type="gene ID" value="MBELARI_LOCUS15075"/>
</dbReference>
<keyword evidence="1" id="KW-1185">Reference proteome</keyword>
<name>A0AAF3EMB9_9BILA</name>